<gene>
    <name evidence="1" type="ORF">AOC05_13365</name>
</gene>
<proteinExistence type="predicted"/>
<evidence type="ECO:0000313" key="1">
    <source>
        <dbReference type="EMBL" id="ALE93072.1"/>
    </source>
</evidence>
<dbReference type="PATRIC" id="fig|656366.3.peg.2880"/>
<dbReference type="AlphaFoldDB" id="A0A0M4QNV2"/>
<dbReference type="KEGG" id="aaq:AOC05_13365"/>
<reference evidence="2" key="1">
    <citation type="submission" date="2015-09" db="EMBL/GenBank/DDBJ databases">
        <title>Complete genome of Arthrobacter alpinus strain R3.8.</title>
        <authorList>
            <person name="See-Too W.S."/>
            <person name="Chan K.G."/>
        </authorList>
    </citation>
    <scope>NUCLEOTIDE SEQUENCE [LARGE SCALE GENOMIC DNA]</scope>
    <source>
        <strain evidence="2">R3.8</strain>
    </source>
</reference>
<accession>A0A0M4QNV2</accession>
<evidence type="ECO:0000313" key="2">
    <source>
        <dbReference type="Proteomes" id="UP000062833"/>
    </source>
</evidence>
<dbReference type="EMBL" id="CP012677">
    <property type="protein sequence ID" value="ALE93072.1"/>
    <property type="molecule type" value="Genomic_DNA"/>
</dbReference>
<sequence length="66" mass="7397">MKFTRPHWLTVLAVVLIEVIAEGITSSEALLAPAKKPANNKGNPITKTRNPANRRCLLWLIMYIVL</sequence>
<organism evidence="1 2">
    <name type="scientific">Arthrobacter alpinus</name>
    <dbReference type="NCBI Taxonomy" id="656366"/>
    <lineage>
        <taxon>Bacteria</taxon>
        <taxon>Bacillati</taxon>
        <taxon>Actinomycetota</taxon>
        <taxon>Actinomycetes</taxon>
        <taxon>Micrococcales</taxon>
        <taxon>Micrococcaceae</taxon>
        <taxon>Arthrobacter</taxon>
    </lineage>
</organism>
<protein>
    <submittedName>
        <fullName evidence="1">Uncharacterized protein</fullName>
    </submittedName>
</protein>
<name>A0A0M4QNV2_9MICC</name>
<dbReference type="Proteomes" id="UP000062833">
    <property type="component" value="Chromosome"/>
</dbReference>
<keyword evidence="2" id="KW-1185">Reference proteome</keyword>